<organism evidence="1 2">
    <name type="scientific">Brevifollis gellanilyticus</name>
    <dbReference type="NCBI Taxonomy" id="748831"/>
    <lineage>
        <taxon>Bacteria</taxon>
        <taxon>Pseudomonadati</taxon>
        <taxon>Verrucomicrobiota</taxon>
        <taxon>Verrucomicrobiia</taxon>
        <taxon>Verrucomicrobiales</taxon>
        <taxon>Verrucomicrobiaceae</taxon>
    </lineage>
</organism>
<name>A0A512M3R5_9BACT</name>
<accession>A0A512M3R5</accession>
<dbReference type="InterPro" id="IPR001646">
    <property type="entry name" value="5peptide_repeat"/>
</dbReference>
<reference evidence="1 2" key="1">
    <citation type="submission" date="2019-07" db="EMBL/GenBank/DDBJ databases">
        <title>Whole genome shotgun sequence of Brevifollis gellanilyticus NBRC 108608.</title>
        <authorList>
            <person name="Hosoyama A."/>
            <person name="Uohara A."/>
            <person name="Ohji S."/>
            <person name="Ichikawa N."/>
        </authorList>
    </citation>
    <scope>NUCLEOTIDE SEQUENCE [LARGE SCALE GENOMIC DNA]</scope>
    <source>
        <strain evidence="1 2">NBRC 108608</strain>
    </source>
</reference>
<evidence type="ECO:0000313" key="2">
    <source>
        <dbReference type="Proteomes" id="UP000321577"/>
    </source>
</evidence>
<sequence>MQKTRGLIPALSVCTIPRSECQPDQPLSFRIVKYKIKNADASGSEFINTNLQGSRFHDVNLSSAEFVDVNLSNTNFEDVALTNVTIRNANCSHMVLEDACYEGMLIDGIPVTELLRVYQNQQA</sequence>
<keyword evidence="2" id="KW-1185">Reference proteome</keyword>
<dbReference type="EMBL" id="BKAG01000001">
    <property type="protein sequence ID" value="GEP40961.1"/>
    <property type="molecule type" value="Genomic_DNA"/>
</dbReference>
<dbReference type="Pfam" id="PF00805">
    <property type="entry name" value="Pentapeptide"/>
    <property type="match status" value="1"/>
</dbReference>
<gene>
    <name evidence="1" type="ORF">BGE01nite_02520</name>
</gene>
<dbReference type="AlphaFoldDB" id="A0A512M3R5"/>
<dbReference type="SUPFAM" id="SSF141571">
    <property type="entry name" value="Pentapeptide repeat-like"/>
    <property type="match status" value="1"/>
</dbReference>
<dbReference type="OrthoDB" id="196288at2"/>
<dbReference type="Gene3D" id="2.160.20.80">
    <property type="entry name" value="E3 ubiquitin-protein ligase SopA"/>
    <property type="match status" value="1"/>
</dbReference>
<evidence type="ECO:0008006" key="3">
    <source>
        <dbReference type="Google" id="ProtNLM"/>
    </source>
</evidence>
<comment type="caution">
    <text evidence="1">The sequence shown here is derived from an EMBL/GenBank/DDBJ whole genome shotgun (WGS) entry which is preliminary data.</text>
</comment>
<protein>
    <recommendedName>
        <fullName evidence="3">Pentapeptide repeat-containing protein</fullName>
    </recommendedName>
</protein>
<evidence type="ECO:0000313" key="1">
    <source>
        <dbReference type="EMBL" id="GEP40961.1"/>
    </source>
</evidence>
<dbReference type="Proteomes" id="UP000321577">
    <property type="component" value="Unassembled WGS sequence"/>
</dbReference>
<proteinExistence type="predicted"/>